<keyword evidence="3" id="KW-0285">Flavoprotein</keyword>
<keyword evidence="5" id="KW-0560">Oxidoreductase</keyword>
<evidence type="ECO:0000313" key="8">
    <source>
        <dbReference type="EMBL" id="PZM07428.1"/>
    </source>
</evidence>
<dbReference type="Proteomes" id="UP000248925">
    <property type="component" value="Unassembled WGS sequence"/>
</dbReference>
<dbReference type="RefSeq" id="WP_111164351.1">
    <property type="nucleotide sequence ID" value="NZ_PCDP01000083.1"/>
</dbReference>
<dbReference type="EMBL" id="PCDP01000083">
    <property type="protein sequence ID" value="PZM07428.1"/>
    <property type="molecule type" value="Genomic_DNA"/>
</dbReference>
<dbReference type="PRINTS" id="PR00469">
    <property type="entry name" value="PNDRDTASEII"/>
</dbReference>
<dbReference type="InterPro" id="IPR051473">
    <property type="entry name" value="P2Ox-like"/>
</dbReference>
<dbReference type="GO" id="GO:0050660">
    <property type="term" value="F:flavin adenine dinucleotide binding"/>
    <property type="evidence" value="ECO:0007669"/>
    <property type="project" value="InterPro"/>
</dbReference>
<dbReference type="Pfam" id="PF05199">
    <property type="entry name" value="GMC_oxred_C"/>
    <property type="match status" value="1"/>
</dbReference>
<comment type="similarity">
    <text evidence="2">Belongs to the GMC oxidoreductase family.</text>
</comment>
<comment type="caution">
    <text evidence="8">The sequence shown here is derived from an EMBL/GenBank/DDBJ whole genome shotgun (WGS) entry which is preliminary data.</text>
</comment>
<proteinExistence type="inferred from homology"/>
<dbReference type="GO" id="GO:0016614">
    <property type="term" value="F:oxidoreductase activity, acting on CH-OH group of donors"/>
    <property type="evidence" value="ECO:0007669"/>
    <property type="project" value="InterPro"/>
</dbReference>
<dbReference type="AlphaFoldDB" id="A0A2W4C7K3"/>
<dbReference type="InterPro" id="IPR000172">
    <property type="entry name" value="GMC_OxRdtase_N"/>
</dbReference>
<dbReference type="PANTHER" id="PTHR42784">
    <property type="entry name" value="PYRANOSE 2-OXIDASE"/>
    <property type="match status" value="1"/>
</dbReference>
<dbReference type="OrthoDB" id="9798604at2"/>
<accession>A0A2W4C7K3</accession>
<dbReference type="InterPro" id="IPR036188">
    <property type="entry name" value="FAD/NAD-bd_sf"/>
</dbReference>
<feature type="domain" description="Glucose-methanol-choline oxidoreductase N-terminal" evidence="6">
    <location>
        <begin position="18"/>
        <end position="289"/>
    </location>
</feature>
<comment type="cofactor">
    <cofactor evidence="1">
        <name>FAD</name>
        <dbReference type="ChEBI" id="CHEBI:57692"/>
    </cofactor>
</comment>
<evidence type="ECO:0000259" key="7">
    <source>
        <dbReference type="Pfam" id="PF05199"/>
    </source>
</evidence>
<evidence type="ECO:0000256" key="2">
    <source>
        <dbReference type="ARBA" id="ARBA00010790"/>
    </source>
</evidence>
<protein>
    <submittedName>
        <fullName evidence="8">Glucose-methanol-choline oxidoreductase</fullName>
    </submittedName>
</protein>
<evidence type="ECO:0000256" key="3">
    <source>
        <dbReference type="ARBA" id="ARBA00022630"/>
    </source>
</evidence>
<dbReference type="PANTHER" id="PTHR42784:SF1">
    <property type="entry name" value="PYRANOSE 2-OXIDASE"/>
    <property type="match status" value="1"/>
</dbReference>
<keyword evidence="4" id="KW-0274">FAD</keyword>
<evidence type="ECO:0000259" key="6">
    <source>
        <dbReference type="Pfam" id="PF00732"/>
    </source>
</evidence>
<reference evidence="8 9" key="1">
    <citation type="journal article" date="2018" name="Sci. Rep.">
        <title>Rhizobium tumorigenes sp. nov., a novel plant tumorigenic bacterium isolated from cane gall tumors on thornless blackberry.</title>
        <authorList>
            <person name="Kuzmanovi N."/>
            <person name="Smalla K."/>
            <person name="Gronow S."/>
            <person name="PuBawska J."/>
        </authorList>
    </citation>
    <scope>NUCLEOTIDE SEQUENCE [LARGE SCALE GENOMIC DNA]</scope>
    <source>
        <strain evidence="8 9">CCBAU 85046</strain>
    </source>
</reference>
<keyword evidence="9" id="KW-1185">Reference proteome</keyword>
<organism evidence="8 9">
    <name type="scientific">Rhizobium tubonense</name>
    <dbReference type="NCBI Taxonomy" id="484088"/>
    <lineage>
        <taxon>Bacteria</taxon>
        <taxon>Pseudomonadati</taxon>
        <taxon>Pseudomonadota</taxon>
        <taxon>Alphaproteobacteria</taxon>
        <taxon>Hyphomicrobiales</taxon>
        <taxon>Rhizobiaceae</taxon>
        <taxon>Rhizobium/Agrobacterium group</taxon>
        <taxon>Rhizobium</taxon>
    </lineage>
</organism>
<dbReference type="Pfam" id="PF00732">
    <property type="entry name" value="GMC_oxred_N"/>
    <property type="match status" value="1"/>
</dbReference>
<dbReference type="Gene3D" id="3.50.50.60">
    <property type="entry name" value="FAD/NAD(P)-binding domain"/>
    <property type="match status" value="2"/>
</dbReference>
<evidence type="ECO:0000313" key="9">
    <source>
        <dbReference type="Proteomes" id="UP000248925"/>
    </source>
</evidence>
<evidence type="ECO:0000256" key="5">
    <source>
        <dbReference type="ARBA" id="ARBA00023002"/>
    </source>
</evidence>
<gene>
    <name evidence="8" type="ORF">CPY51_31710</name>
</gene>
<sequence length="574" mass="62605">MTIRDLRSAPHNTILRADIVIVGGGPAGLTIARELANTKIRVLVVDSGGLEYDIETQALNGVENVGEPVQRSGAETIGRGYANELSWLNDIPAFELRNRLLGGSSHTWLGKCAAFDDMDFASRPWLRHSGWPFKRRDIQSALDRASELLNLGPNVYDEGLNRLLRAPPAELGISRDLLRPFFWQFSKERGGDRQPMRFINLARDCDAANVDFLTHATVTEINLDRYGRRISSLDVSSLDGKSATIRADTVVLCGGGIENARLLLASNSVAAAGIGNGRGVVGRYLVDHPRATLIRFTGPGIKAAASQFNFFGLTDRRKTHFYLRGLSLSPEVQAREGLTNCAAYPAQVHAKNNPWAALRRLSRGTRRTALADLSTVVASSGMIASGLYGRLVHKRGLPHKSVELRFDVMAEQQLDPESRITLSDSRDAFGIPRARVDWKIGTVEIESMKRFGRLLCEEFNRVGLPGSQPAEWIAQDDPGKASFIDMAHPSCTTRMGNDPSNSVVDADAMVHGIDGLFIAGSSVFPTGGHANPTLMILALAIRLSDHLKSRHRTGITMPQPFVDAEASENDLSGV</sequence>
<feature type="domain" description="Glucose-methanol-choline oxidoreductase C-terminal" evidence="7">
    <location>
        <begin position="417"/>
        <end position="540"/>
    </location>
</feature>
<name>A0A2W4C7K3_9HYPH</name>
<dbReference type="SUPFAM" id="SSF51905">
    <property type="entry name" value="FAD/NAD(P)-binding domain"/>
    <property type="match status" value="1"/>
</dbReference>
<evidence type="ECO:0000256" key="4">
    <source>
        <dbReference type="ARBA" id="ARBA00022827"/>
    </source>
</evidence>
<evidence type="ECO:0000256" key="1">
    <source>
        <dbReference type="ARBA" id="ARBA00001974"/>
    </source>
</evidence>
<dbReference type="InterPro" id="IPR007867">
    <property type="entry name" value="GMC_OxRtase_C"/>
</dbReference>